<organism evidence="4">
    <name type="scientific">uncultured Thiotrichaceae bacterium</name>
    <dbReference type="NCBI Taxonomy" id="298394"/>
    <lineage>
        <taxon>Bacteria</taxon>
        <taxon>Pseudomonadati</taxon>
        <taxon>Pseudomonadota</taxon>
        <taxon>Gammaproteobacteria</taxon>
        <taxon>Thiotrichales</taxon>
        <taxon>Thiotrichaceae</taxon>
        <taxon>environmental samples</taxon>
    </lineage>
</organism>
<dbReference type="InterPro" id="IPR048950">
    <property type="entry name" value="Ppx_GppA_C"/>
</dbReference>
<dbReference type="InterPro" id="IPR030673">
    <property type="entry name" value="PyroPPase_GppA_Ppx"/>
</dbReference>
<dbReference type="Pfam" id="PF21447">
    <property type="entry name" value="Ppx-GppA_III"/>
    <property type="match status" value="1"/>
</dbReference>
<dbReference type="FunFam" id="3.30.420.40:FF:000023">
    <property type="entry name" value="Guanosine-5'-triphosphate,3'-diphosphate pyrophosphatase"/>
    <property type="match status" value="1"/>
</dbReference>
<dbReference type="Gene3D" id="1.10.3210.10">
    <property type="entry name" value="Hypothetical protein af1432"/>
    <property type="match status" value="1"/>
</dbReference>
<dbReference type="SUPFAM" id="SSF109604">
    <property type="entry name" value="HD-domain/PDEase-like"/>
    <property type="match status" value="1"/>
</dbReference>
<evidence type="ECO:0000259" key="3">
    <source>
        <dbReference type="Pfam" id="PF21447"/>
    </source>
</evidence>
<dbReference type="InterPro" id="IPR050273">
    <property type="entry name" value="GppA/Ppx_hydrolase"/>
</dbReference>
<reference evidence="4" key="1">
    <citation type="submission" date="2020-01" db="EMBL/GenBank/DDBJ databases">
        <authorList>
            <person name="Meier V. D."/>
            <person name="Meier V D."/>
        </authorList>
    </citation>
    <scope>NUCLEOTIDE SEQUENCE</scope>
    <source>
        <strain evidence="4">HLG_WM_MAG_07</strain>
    </source>
</reference>
<dbReference type="InterPro" id="IPR043129">
    <property type="entry name" value="ATPase_NBD"/>
</dbReference>
<accession>A0A6S6TVR8</accession>
<feature type="domain" description="Ppx/GppA phosphatase C-terminal" evidence="3">
    <location>
        <begin position="313"/>
        <end position="481"/>
    </location>
</feature>
<evidence type="ECO:0000313" key="4">
    <source>
        <dbReference type="EMBL" id="CAA6820840.1"/>
    </source>
</evidence>
<evidence type="ECO:0000256" key="1">
    <source>
        <dbReference type="ARBA" id="ARBA00022801"/>
    </source>
</evidence>
<sequence length="501" mass="56357">MTKFTPETIAAVDLGSNSFHMIVAQVNEHDELKQVDKLKEMVRLRGGLDENNNLSAEKQDVALACLRRFGERIRHLPVESVRIAGTNTLRTMQDATEFQALAKEALGHSVSIIAGREEARLIYLGVAHTLSDDDGKRFVMDIGGGSTEFIIGEKFKPLELESLNMGSVSVTQRFFADGSLKKENWDKAITALSLEITPIKSAYEIGHWNIATGASGTIKAARNIIHALELEKFGITLKSLHKVKDLMIEAGDIEQVDLPKLKADRKPVFAGGLAVLIAAFETLKIDSMTVSDGALREGLLYDLIGRIHHEDTRDNSINSLMKRFDIDLVQSQQVTTTADHLFKQVATEWELNKRYRKLLIWAAMIHELGLSIAHSNYHTHGAYILDNADLPGFSRKGQRWLSTLVDTHRRSINHANFERLPPQEQAIVKKLSVLLRLSVLFHRSRKNEHILPNIQLGENKMAIHCRELSNRPMLLADLKREKAWLENIAFTLNFENKQSTT</sequence>
<gene>
    <name evidence="4" type="ORF">HELGO_WM19664</name>
</gene>
<feature type="domain" description="Ppx/GppA phosphatase N-terminal" evidence="2">
    <location>
        <begin position="23"/>
        <end position="304"/>
    </location>
</feature>
<protein>
    <submittedName>
        <fullName evidence="4">Exopolyphosphatase (EC)</fullName>
        <ecNumber evidence="4">3.6.1.11</ecNumber>
    </submittedName>
</protein>
<dbReference type="GO" id="GO:0006798">
    <property type="term" value="P:polyphosphate catabolic process"/>
    <property type="evidence" value="ECO:0007669"/>
    <property type="project" value="TreeGrafter"/>
</dbReference>
<dbReference type="PANTHER" id="PTHR30005">
    <property type="entry name" value="EXOPOLYPHOSPHATASE"/>
    <property type="match status" value="1"/>
</dbReference>
<dbReference type="CDD" id="cd24053">
    <property type="entry name" value="ASKHA_NBD_EcPPX-GppA-like"/>
    <property type="match status" value="1"/>
</dbReference>
<dbReference type="PANTHER" id="PTHR30005:SF14">
    <property type="entry name" value="EXOPOLYPHOSPHATASE"/>
    <property type="match status" value="1"/>
</dbReference>
<dbReference type="EMBL" id="CACVAY010000101">
    <property type="protein sequence ID" value="CAA6820840.1"/>
    <property type="molecule type" value="Genomic_DNA"/>
</dbReference>
<dbReference type="PIRSF" id="PIRSF001267">
    <property type="entry name" value="Pyrophosphatase_GppA_Ppx"/>
    <property type="match status" value="1"/>
</dbReference>
<dbReference type="InterPro" id="IPR003695">
    <property type="entry name" value="Ppx_GppA_N"/>
</dbReference>
<dbReference type="Gene3D" id="3.30.420.40">
    <property type="match status" value="1"/>
</dbReference>
<dbReference type="AlphaFoldDB" id="A0A6S6TVR8"/>
<keyword evidence="1 4" id="KW-0378">Hydrolase</keyword>
<dbReference type="Pfam" id="PF02541">
    <property type="entry name" value="Ppx-GppA"/>
    <property type="match status" value="1"/>
</dbReference>
<dbReference type="SUPFAM" id="SSF53067">
    <property type="entry name" value="Actin-like ATPase domain"/>
    <property type="match status" value="2"/>
</dbReference>
<dbReference type="GO" id="GO:0004309">
    <property type="term" value="F:exopolyphosphatase activity"/>
    <property type="evidence" value="ECO:0007669"/>
    <property type="project" value="UniProtKB-EC"/>
</dbReference>
<dbReference type="FunFam" id="3.30.420.150:FF:000001">
    <property type="entry name" value="Guanosine-5'-triphosphate,3'-diphosphate pyrophosphatase"/>
    <property type="match status" value="1"/>
</dbReference>
<dbReference type="Gene3D" id="3.30.420.150">
    <property type="entry name" value="Exopolyphosphatase. Domain 2"/>
    <property type="match status" value="1"/>
</dbReference>
<dbReference type="EC" id="3.6.1.11" evidence="4"/>
<evidence type="ECO:0000259" key="2">
    <source>
        <dbReference type="Pfam" id="PF02541"/>
    </source>
</evidence>
<name>A0A6S6TVR8_9GAMM</name>
<proteinExistence type="predicted"/>